<keyword evidence="1" id="KW-0472">Membrane</keyword>
<feature type="transmembrane region" description="Helical" evidence="1">
    <location>
        <begin position="42"/>
        <end position="61"/>
    </location>
</feature>
<evidence type="ECO:0000313" key="2">
    <source>
        <dbReference type="EMBL" id="TGO17952.1"/>
    </source>
</evidence>
<proteinExistence type="predicted"/>
<name>A0A4Z1F4V6_9HELO</name>
<protein>
    <submittedName>
        <fullName evidence="2">Uncharacterized protein</fullName>
    </submittedName>
</protein>
<dbReference type="Proteomes" id="UP000297777">
    <property type="component" value="Unassembled WGS sequence"/>
</dbReference>
<evidence type="ECO:0000256" key="1">
    <source>
        <dbReference type="SAM" id="Phobius"/>
    </source>
</evidence>
<sequence length="111" mass="12504">MYIIAGFPRDWVKGGRECGNSNFQYIEIGFVRSCRWWSVGVLIPWFLGLLKALGIGVYALLTPLSCILSYPVLCYHTRYPTGIPSPTTKPKVSIQVSSLCPERIFISDEDE</sequence>
<dbReference type="EMBL" id="PQXH01000013">
    <property type="protein sequence ID" value="TGO17952.1"/>
    <property type="molecule type" value="Genomic_DNA"/>
</dbReference>
<comment type="caution">
    <text evidence="2">The sequence shown here is derived from an EMBL/GenBank/DDBJ whole genome shotgun (WGS) entry which is preliminary data.</text>
</comment>
<gene>
    <name evidence="2" type="ORF">BTUL_0013g00250</name>
</gene>
<reference evidence="2 3" key="1">
    <citation type="submission" date="2017-12" db="EMBL/GenBank/DDBJ databases">
        <title>Comparative genomics of Botrytis spp.</title>
        <authorList>
            <person name="Valero-Jimenez C.A."/>
            <person name="Tapia P."/>
            <person name="Veloso J."/>
            <person name="Silva-Moreno E."/>
            <person name="Staats M."/>
            <person name="Valdes J.H."/>
            <person name="Van Kan J.A.L."/>
        </authorList>
    </citation>
    <scope>NUCLEOTIDE SEQUENCE [LARGE SCALE GENOMIC DNA]</scope>
    <source>
        <strain evidence="2 3">Bt9001</strain>
    </source>
</reference>
<evidence type="ECO:0000313" key="3">
    <source>
        <dbReference type="Proteomes" id="UP000297777"/>
    </source>
</evidence>
<keyword evidence="1" id="KW-1133">Transmembrane helix</keyword>
<dbReference type="OrthoDB" id="3447820at2759"/>
<dbReference type="AlphaFoldDB" id="A0A4Z1F4V6"/>
<accession>A0A4Z1F4V6</accession>
<keyword evidence="1" id="KW-0812">Transmembrane</keyword>
<organism evidence="2 3">
    <name type="scientific">Botrytis tulipae</name>
    <dbReference type="NCBI Taxonomy" id="87230"/>
    <lineage>
        <taxon>Eukaryota</taxon>
        <taxon>Fungi</taxon>
        <taxon>Dikarya</taxon>
        <taxon>Ascomycota</taxon>
        <taxon>Pezizomycotina</taxon>
        <taxon>Leotiomycetes</taxon>
        <taxon>Helotiales</taxon>
        <taxon>Sclerotiniaceae</taxon>
        <taxon>Botrytis</taxon>
    </lineage>
</organism>
<keyword evidence="3" id="KW-1185">Reference proteome</keyword>